<accession>A0A248UF63</accession>
<organism evidence="3 4">
    <name type="scientific">Ochrobactrum quorumnocens</name>
    <dbReference type="NCBI Taxonomy" id="271865"/>
    <lineage>
        <taxon>Bacteria</taxon>
        <taxon>Pseudomonadati</taxon>
        <taxon>Pseudomonadota</taxon>
        <taxon>Alphaproteobacteria</taxon>
        <taxon>Hyphomicrobiales</taxon>
        <taxon>Brucellaceae</taxon>
        <taxon>Brucella/Ochrobactrum group</taxon>
        <taxon>Ochrobactrum</taxon>
    </lineage>
</organism>
<dbReference type="RefSeq" id="WP_095447008.1">
    <property type="nucleotide sequence ID" value="NZ_CP022604.1"/>
</dbReference>
<name>A0A248UF63_9HYPH</name>
<dbReference type="OrthoDB" id="8447850at2"/>
<sequence>MSQILDAIKVTAGVAIGIVLASIYYNGVPVLKDIPYIGAAFEGQAKKGLVPEFQALALKAELDQLKSIRRANDLVIEAYQVQLRNARAAEAARIEQTEQEIADYEKRLADAGRVCLLDRDDIEFLRK</sequence>
<keyword evidence="2" id="KW-0472">Membrane</keyword>
<evidence type="ECO:0000256" key="1">
    <source>
        <dbReference type="SAM" id="Coils"/>
    </source>
</evidence>
<keyword evidence="1" id="KW-0175">Coiled coil</keyword>
<proteinExistence type="predicted"/>
<gene>
    <name evidence="3" type="ORF">CES85_1634</name>
</gene>
<dbReference type="Proteomes" id="UP000215256">
    <property type="component" value="Chromosome 1"/>
</dbReference>
<keyword evidence="2" id="KW-0812">Transmembrane</keyword>
<evidence type="ECO:0000313" key="3">
    <source>
        <dbReference type="EMBL" id="ASV85180.1"/>
    </source>
</evidence>
<reference evidence="3 4" key="1">
    <citation type="submission" date="2017-07" db="EMBL/GenBank/DDBJ databases">
        <title>Phylogenetic study on the rhizospheric bacterium Ochrobactrum sp. A44.</title>
        <authorList>
            <person name="Krzyzanowska D.M."/>
            <person name="Ossowicki A."/>
            <person name="Rajewska M."/>
            <person name="Maciag T."/>
            <person name="Kaczynski Z."/>
            <person name="Czerwicka M."/>
            <person name="Jafra S."/>
        </authorList>
    </citation>
    <scope>NUCLEOTIDE SEQUENCE [LARGE SCALE GENOMIC DNA]</scope>
    <source>
        <strain evidence="3 4">A44</strain>
    </source>
</reference>
<keyword evidence="2" id="KW-1133">Transmembrane helix</keyword>
<feature type="coiled-coil region" evidence="1">
    <location>
        <begin position="80"/>
        <end position="114"/>
    </location>
</feature>
<dbReference type="KEGG" id="och:CES85_1634"/>
<feature type="transmembrane region" description="Helical" evidence="2">
    <location>
        <begin position="7"/>
        <end position="25"/>
    </location>
</feature>
<evidence type="ECO:0000313" key="4">
    <source>
        <dbReference type="Proteomes" id="UP000215256"/>
    </source>
</evidence>
<evidence type="ECO:0000256" key="2">
    <source>
        <dbReference type="SAM" id="Phobius"/>
    </source>
</evidence>
<protein>
    <submittedName>
        <fullName evidence="3">Uncharacterized protein</fullName>
    </submittedName>
</protein>
<dbReference type="EMBL" id="CP022604">
    <property type="protein sequence ID" value="ASV85180.1"/>
    <property type="molecule type" value="Genomic_DNA"/>
</dbReference>
<dbReference type="AlphaFoldDB" id="A0A248UF63"/>